<dbReference type="Gene3D" id="3.40.525.10">
    <property type="entry name" value="CRAL-TRIO lipid binding domain"/>
    <property type="match status" value="1"/>
</dbReference>
<dbReference type="GO" id="GO:0008431">
    <property type="term" value="F:vitamin E binding"/>
    <property type="evidence" value="ECO:0007669"/>
    <property type="project" value="TreeGrafter"/>
</dbReference>
<dbReference type="GO" id="GO:0016020">
    <property type="term" value="C:membrane"/>
    <property type="evidence" value="ECO:0007669"/>
    <property type="project" value="TreeGrafter"/>
</dbReference>
<dbReference type="OrthoDB" id="440711at2759"/>
<dbReference type="PROSITE" id="PS50191">
    <property type="entry name" value="CRAL_TRIO"/>
    <property type="match status" value="1"/>
</dbReference>
<dbReference type="Ensembl" id="ENSDLAT00005085024.1">
    <property type="protein sequence ID" value="ENSDLAP00005077848.1"/>
    <property type="gene ID" value="ENSDLAG00005027883.1"/>
</dbReference>
<dbReference type="Pfam" id="PF00650">
    <property type="entry name" value="CRAL_TRIO"/>
    <property type="match status" value="1"/>
</dbReference>
<dbReference type="InterPro" id="IPR001251">
    <property type="entry name" value="CRAL-TRIO_dom"/>
</dbReference>
<dbReference type="Pfam" id="PF03765">
    <property type="entry name" value="CRAL_TRIO_N"/>
    <property type="match status" value="1"/>
</dbReference>
<keyword evidence="9" id="KW-1185">Reference proteome</keyword>
<sequence>MNGPQLSELPDDSEQLGPVVDDLRRRALEASELSAVLTFSDGFLIKFLRARDFDVELSLKLLLNYQRWRRESPEISTCLSPSSVLGLLNTSYHAVLPQRDHTGSSVLIYRIGQWNPKDWSAFQVFRVSLMTSEIISTETETQRRGLKAIFDLQGWTIGHAMQINPSLARKISSVLSDSFPLKVRGIHLVNEPMFFRPVFAMIRPFLPDKIKQRIHMHGADFHDSLSDFFSLPVLPPEYGGEGPDIEKACQDWTNKLLQSERLLQQIAAHPTGDIAIAPDDSLISEEAETEQRSDG</sequence>
<evidence type="ECO:0000256" key="4">
    <source>
        <dbReference type="ARBA" id="ARBA00023121"/>
    </source>
</evidence>
<dbReference type="SMART" id="SM00516">
    <property type="entry name" value="SEC14"/>
    <property type="match status" value="1"/>
</dbReference>
<keyword evidence="2" id="KW-0813">Transport</keyword>
<dbReference type="InterPro" id="IPR036273">
    <property type="entry name" value="CRAL/TRIO_N_dom_sf"/>
</dbReference>
<evidence type="ECO:0000313" key="9">
    <source>
        <dbReference type="Proteomes" id="UP000694389"/>
    </source>
</evidence>
<evidence type="ECO:0000256" key="5">
    <source>
        <dbReference type="ARBA" id="ARBA00061965"/>
    </source>
</evidence>
<proteinExistence type="predicted"/>
<evidence type="ECO:0000256" key="2">
    <source>
        <dbReference type="ARBA" id="ARBA00022448"/>
    </source>
</evidence>
<dbReference type="GO" id="GO:0005770">
    <property type="term" value="C:late endosome"/>
    <property type="evidence" value="ECO:0007669"/>
    <property type="project" value="TreeGrafter"/>
</dbReference>
<evidence type="ECO:0000256" key="3">
    <source>
        <dbReference type="ARBA" id="ARBA00022490"/>
    </source>
</evidence>
<dbReference type="GeneTree" id="ENSGT00940000159203"/>
<protein>
    <recommendedName>
        <fullName evidence="6">Alpha-tocopherol transfer protein</fullName>
    </recommendedName>
</protein>
<dbReference type="SUPFAM" id="SSF52087">
    <property type="entry name" value="CRAL/TRIO domain"/>
    <property type="match status" value="1"/>
</dbReference>
<dbReference type="SMART" id="SM01100">
    <property type="entry name" value="CRAL_TRIO_N"/>
    <property type="match status" value="1"/>
</dbReference>
<dbReference type="FunFam" id="1.10.8.20:FF:000003">
    <property type="entry name" value="Alpha-tocopherol transfer protein"/>
    <property type="match status" value="1"/>
</dbReference>
<organism evidence="8 9">
    <name type="scientific">Dicentrarchus labrax</name>
    <name type="common">European seabass</name>
    <name type="synonym">Morone labrax</name>
    <dbReference type="NCBI Taxonomy" id="13489"/>
    <lineage>
        <taxon>Eukaryota</taxon>
        <taxon>Metazoa</taxon>
        <taxon>Chordata</taxon>
        <taxon>Craniata</taxon>
        <taxon>Vertebrata</taxon>
        <taxon>Euteleostomi</taxon>
        <taxon>Actinopterygii</taxon>
        <taxon>Neopterygii</taxon>
        <taxon>Teleostei</taxon>
        <taxon>Neoteleostei</taxon>
        <taxon>Acanthomorphata</taxon>
        <taxon>Eupercaria</taxon>
        <taxon>Moronidae</taxon>
        <taxon>Dicentrarchus</taxon>
    </lineage>
</organism>
<name>A0A8P4KQM5_DICLA</name>
<reference evidence="8" key="2">
    <citation type="submission" date="2025-09" db="UniProtKB">
        <authorList>
            <consortium name="Ensembl"/>
        </authorList>
    </citation>
    <scope>IDENTIFICATION</scope>
</reference>
<dbReference type="GO" id="GO:0120013">
    <property type="term" value="F:lipid transfer activity"/>
    <property type="evidence" value="ECO:0007669"/>
    <property type="project" value="TreeGrafter"/>
</dbReference>
<keyword evidence="4" id="KW-0446">Lipid-binding</keyword>
<dbReference type="CDD" id="cd00170">
    <property type="entry name" value="SEC14"/>
    <property type="match status" value="1"/>
</dbReference>
<dbReference type="Proteomes" id="UP000694389">
    <property type="component" value="Unassembled WGS sequence"/>
</dbReference>
<dbReference type="GO" id="GO:0042360">
    <property type="term" value="P:vitamin E metabolic process"/>
    <property type="evidence" value="ECO:0007669"/>
    <property type="project" value="TreeGrafter"/>
</dbReference>
<dbReference type="CTD" id="7274"/>
<dbReference type="FunFam" id="3.40.525.10:FF:000002">
    <property type="entry name" value="Alpha-tocopherol transfer protein-like"/>
    <property type="match status" value="1"/>
</dbReference>
<comment type="subunit">
    <text evidence="5">Monomer and homotetramer. Phosphatidylinositol 4,5-bisphosphate binding induces the formation of homotetramers. Phosphatidylinositol 3,4-bisphosphate is less efficient in inducing tetramerization.</text>
</comment>
<accession>A0A8P4KQM5</accession>
<feature type="domain" description="CRAL-TRIO" evidence="7">
    <location>
        <begin position="84"/>
        <end position="246"/>
    </location>
</feature>
<dbReference type="PANTHER" id="PTHR10174">
    <property type="entry name" value="ALPHA-TOCOPHEROL TRANSFER PROTEIN-RELATED"/>
    <property type="match status" value="1"/>
</dbReference>
<dbReference type="GO" id="GO:0051180">
    <property type="term" value="P:vitamin transport"/>
    <property type="evidence" value="ECO:0007669"/>
    <property type="project" value="TreeGrafter"/>
</dbReference>
<gene>
    <name evidence="8" type="primary">ttpa</name>
</gene>
<dbReference type="SUPFAM" id="SSF46938">
    <property type="entry name" value="CRAL/TRIO N-terminal domain"/>
    <property type="match status" value="1"/>
</dbReference>
<evidence type="ECO:0000256" key="1">
    <source>
        <dbReference type="ARBA" id="ARBA00004496"/>
    </source>
</evidence>
<dbReference type="RefSeq" id="XP_051260536.1">
    <property type="nucleotide sequence ID" value="XM_051404576.1"/>
</dbReference>
<evidence type="ECO:0000256" key="6">
    <source>
        <dbReference type="ARBA" id="ARBA00072185"/>
    </source>
</evidence>
<dbReference type="Gene3D" id="1.20.5.1200">
    <property type="entry name" value="Alpha-tocopherol transfer"/>
    <property type="match status" value="1"/>
</dbReference>
<evidence type="ECO:0000313" key="8">
    <source>
        <dbReference type="Ensembl" id="ENSDLAP00005077848.1"/>
    </source>
</evidence>
<dbReference type="PRINTS" id="PR00180">
    <property type="entry name" value="CRETINALDHBP"/>
</dbReference>
<dbReference type="Gene3D" id="1.10.8.20">
    <property type="entry name" value="N-terminal domain of phosphatidylinositol transfer protein sec14p"/>
    <property type="match status" value="1"/>
</dbReference>
<reference evidence="8" key="1">
    <citation type="submission" date="2025-08" db="UniProtKB">
        <authorList>
            <consortium name="Ensembl"/>
        </authorList>
    </citation>
    <scope>IDENTIFICATION</scope>
</reference>
<dbReference type="AlphaFoldDB" id="A0A8P4KQM5"/>
<dbReference type="InterPro" id="IPR011074">
    <property type="entry name" value="CRAL/TRIO_N_dom"/>
</dbReference>
<dbReference type="InterPro" id="IPR036865">
    <property type="entry name" value="CRAL-TRIO_dom_sf"/>
</dbReference>
<comment type="subcellular location">
    <subcellularLocation>
        <location evidence="1">Cytoplasm</location>
    </subcellularLocation>
</comment>
<dbReference type="PANTHER" id="PTHR10174:SF225">
    <property type="entry name" value="ALPHA-TOCOPHEROL TRANSFER PROTEIN"/>
    <property type="match status" value="1"/>
</dbReference>
<dbReference type="GeneID" id="127365963"/>
<dbReference type="GO" id="GO:1902936">
    <property type="term" value="F:phosphatidylinositol bisphosphate binding"/>
    <property type="evidence" value="ECO:0007669"/>
    <property type="project" value="TreeGrafter"/>
</dbReference>
<keyword evidence="3" id="KW-0963">Cytoplasm</keyword>
<evidence type="ECO:0000259" key="7">
    <source>
        <dbReference type="PROSITE" id="PS50191"/>
    </source>
</evidence>
<dbReference type="OMA" id="KQRVYMH"/>